<evidence type="ECO:0000313" key="5">
    <source>
        <dbReference type="EMBL" id="MBU5436796.1"/>
    </source>
</evidence>
<keyword evidence="3" id="KW-0804">Transcription</keyword>
<sequence>MDHQNINMDFKTLTSRGIGLTEHFHNGYEIIFITEGEANFTIDNKIYTCDKNNLVFLNNLEKHEMSPITTPYSRYMIIIDSHYLDNIIKEPALLSIFKIRTDSFENKFEVKKKHISSISRILNNLSLIYSAQEEFWHIEFVSLLSHLIIFLYREYTNQFPITNINKKDQRILDIQTYIDENFTQNITLESIAADFFISKYYLAHSYKNITGFTLNQYILLKRISHAKNQLYFTDNSITDIAMDCGFNSQSNFIRIFKKKENITPLQFRKYYRKERE</sequence>
<evidence type="ECO:0000313" key="6">
    <source>
        <dbReference type="Proteomes" id="UP000749471"/>
    </source>
</evidence>
<keyword evidence="2" id="KW-0238">DNA-binding</keyword>
<keyword evidence="1" id="KW-0805">Transcription regulation</keyword>
<evidence type="ECO:0000256" key="1">
    <source>
        <dbReference type="ARBA" id="ARBA00023015"/>
    </source>
</evidence>
<feature type="domain" description="HTH araC/xylS-type" evidence="4">
    <location>
        <begin position="172"/>
        <end position="270"/>
    </location>
</feature>
<dbReference type="InterPro" id="IPR003313">
    <property type="entry name" value="AraC-bd"/>
</dbReference>
<name>A0ABS6E1S4_9FIRM</name>
<dbReference type="PANTHER" id="PTHR43280:SF28">
    <property type="entry name" value="HTH-TYPE TRANSCRIPTIONAL ACTIVATOR RHAS"/>
    <property type="match status" value="1"/>
</dbReference>
<proteinExistence type="predicted"/>
<dbReference type="PROSITE" id="PS01124">
    <property type="entry name" value="HTH_ARAC_FAMILY_2"/>
    <property type="match status" value="1"/>
</dbReference>
<accession>A0ABS6E1S4</accession>
<keyword evidence="6" id="KW-1185">Reference proteome</keyword>
<dbReference type="InterPro" id="IPR018060">
    <property type="entry name" value="HTH_AraC"/>
</dbReference>
<reference evidence="5 6" key="1">
    <citation type="submission" date="2021-06" db="EMBL/GenBank/DDBJ databases">
        <authorList>
            <person name="Sun Q."/>
            <person name="Li D."/>
        </authorList>
    </citation>
    <scope>NUCLEOTIDE SEQUENCE [LARGE SCALE GENOMIC DNA]</scope>
    <source>
        <strain evidence="5 6">MSJ-40</strain>
    </source>
</reference>
<dbReference type="InterPro" id="IPR018062">
    <property type="entry name" value="HTH_AraC-typ_CS"/>
</dbReference>
<evidence type="ECO:0000256" key="2">
    <source>
        <dbReference type="ARBA" id="ARBA00023125"/>
    </source>
</evidence>
<dbReference type="EMBL" id="JAHLPM010000001">
    <property type="protein sequence ID" value="MBU5436796.1"/>
    <property type="molecule type" value="Genomic_DNA"/>
</dbReference>
<gene>
    <name evidence="5" type="ORF">KQI42_02180</name>
</gene>
<dbReference type="Proteomes" id="UP000749471">
    <property type="component" value="Unassembled WGS sequence"/>
</dbReference>
<dbReference type="PROSITE" id="PS00041">
    <property type="entry name" value="HTH_ARAC_FAMILY_1"/>
    <property type="match status" value="1"/>
</dbReference>
<dbReference type="Pfam" id="PF12833">
    <property type="entry name" value="HTH_18"/>
    <property type="match status" value="1"/>
</dbReference>
<evidence type="ECO:0000259" key="4">
    <source>
        <dbReference type="PROSITE" id="PS01124"/>
    </source>
</evidence>
<dbReference type="SMART" id="SM00342">
    <property type="entry name" value="HTH_ARAC"/>
    <property type="match status" value="1"/>
</dbReference>
<organism evidence="5 6">
    <name type="scientific">Tissierella simiarum</name>
    <dbReference type="NCBI Taxonomy" id="2841534"/>
    <lineage>
        <taxon>Bacteria</taxon>
        <taxon>Bacillati</taxon>
        <taxon>Bacillota</taxon>
        <taxon>Tissierellia</taxon>
        <taxon>Tissierellales</taxon>
        <taxon>Tissierellaceae</taxon>
        <taxon>Tissierella</taxon>
    </lineage>
</organism>
<comment type="caution">
    <text evidence="5">The sequence shown here is derived from an EMBL/GenBank/DDBJ whole genome shotgun (WGS) entry which is preliminary data.</text>
</comment>
<protein>
    <submittedName>
        <fullName evidence="5">AraC family transcriptional regulator</fullName>
    </submittedName>
</protein>
<dbReference type="Pfam" id="PF02311">
    <property type="entry name" value="AraC_binding"/>
    <property type="match status" value="1"/>
</dbReference>
<dbReference type="PANTHER" id="PTHR43280">
    <property type="entry name" value="ARAC-FAMILY TRANSCRIPTIONAL REGULATOR"/>
    <property type="match status" value="1"/>
</dbReference>
<dbReference type="RefSeq" id="WP_216516250.1">
    <property type="nucleotide sequence ID" value="NZ_JAHLPM010000001.1"/>
</dbReference>
<evidence type="ECO:0000256" key="3">
    <source>
        <dbReference type="ARBA" id="ARBA00023163"/>
    </source>
</evidence>